<comment type="caution">
    <text evidence="6">The sequence shown here is derived from an EMBL/GenBank/DDBJ whole genome shotgun (WGS) entry which is preliminary data.</text>
</comment>
<keyword evidence="7" id="KW-1185">Reference proteome</keyword>
<dbReference type="EMBL" id="JBHSBI010000042">
    <property type="protein sequence ID" value="MFC4015240.1"/>
    <property type="molecule type" value="Genomic_DNA"/>
</dbReference>
<feature type="transmembrane region" description="Helical" evidence="5">
    <location>
        <begin position="61"/>
        <end position="79"/>
    </location>
</feature>
<protein>
    <submittedName>
        <fullName evidence="6">DoxX family protein</fullName>
    </submittedName>
</protein>
<evidence type="ECO:0000256" key="3">
    <source>
        <dbReference type="ARBA" id="ARBA00022989"/>
    </source>
</evidence>
<sequence length="116" mass="12043">MLQAFLAFTFASAGYSKLSADPAQVELFANIGVGQWLRYSTGVLEIAGAVGVLIPLSSGLAAFGLAGIMAGAIAITVFVVPENPWAPPLGFLALSLFVAAGRWSRTNALIGTFKLR</sequence>
<evidence type="ECO:0000256" key="1">
    <source>
        <dbReference type="ARBA" id="ARBA00004141"/>
    </source>
</evidence>
<reference evidence="7" key="1">
    <citation type="journal article" date="2019" name="Int. J. Syst. Evol. Microbiol.">
        <title>The Global Catalogue of Microorganisms (GCM) 10K type strain sequencing project: providing services to taxonomists for standard genome sequencing and annotation.</title>
        <authorList>
            <consortium name="The Broad Institute Genomics Platform"/>
            <consortium name="The Broad Institute Genome Sequencing Center for Infectious Disease"/>
            <person name="Wu L."/>
            <person name="Ma J."/>
        </authorList>
    </citation>
    <scope>NUCLEOTIDE SEQUENCE [LARGE SCALE GENOMIC DNA]</scope>
    <source>
        <strain evidence="7">TBRC 1276</strain>
    </source>
</reference>
<evidence type="ECO:0000313" key="6">
    <source>
        <dbReference type="EMBL" id="MFC4015240.1"/>
    </source>
</evidence>
<feature type="transmembrane region" description="Helical" evidence="5">
    <location>
        <begin position="85"/>
        <end position="104"/>
    </location>
</feature>
<gene>
    <name evidence="6" type="ORF">ACFOY2_49065</name>
</gene>
<evidence type="ECO:0000313" key="7">
    <source>
        <dbReference type="Proteomes" id="UP001595851"/>
    </source>
</evidence>
<evidence type="ECO:0000256" key="4">
    <source>
        <dbReference type="ARBA" id="ARBA00023136"/>
    </source>
</evidence>
<comment type="subcellular location">
    <subcellularLocation>
        <location evidence="1">Membrane</location>
        <topology evidence="1">Multi-pass membrane protein</topology>
    </subcellularLocation>
</comment>
<dbReference type="InterPro" id="IPR032808">
    <property type="entry name" value="DoxX"/>
</dbReference>
<proteinExistence type="predicted"/>
<dbReference type="Pfam" id="PF13564">
    <property type="entry name" value="DoxX_2"/>
    <property type="match status" value="1"/>
</dbReference>
<keyword evidence="4 5" id="KW-0472">Membrane</keyword>
<keyword evidence="3 5" id="KW-1133">Transmembrane helix</keyword>
<name>A0ABV8GR30_9ACTN</name>
<accession>A0ABV8GR30</accession>
<evidence type="ECO:0000256" key="2">
    <source>
        <dbReference type="ARBA" id="ARBA00022692"/>
    </source>
</evidence>
<organism evidence="6 7">
    <name type="scientific">Nonomuraea purpurea</name>
    <dbReference type="NCBI Taxonomy" id="1849276"/>
    <lineage>
        <taxon>Bacteria</taxon>
        <taxon>Bacillati</taxon>
        <taxon>Actinomycetota</taxon>
        <taxon>Actinomycetes</taxon>
        <taxon>Streptosporangiales</taxon>
        <taxon>Streptosporangiaceae</taxon>
        <taxon>Nonomuraea</taxon>
    </lineage>
</organism>
<dbReference type="RefSeq" id="WP_379535057.1">
    <property type="nucleotide sequence ID" value="NZ_JBHSBI010000042.1"/>
</dbReference>
<dbReference type="Proteomes" id="UP001595851">
    <property type="component" value="Unassembled WGS sequence"/>
</dbReference>
<keyword evidence="2 5" id="KW-0812">Transmembrane</keyword>
<evidence type="ECO:0000256" key="5">
    <source>
        <dbReference type="SAM" id="Phobius"/>
    </source>
</evidence>